<feature type="domain" description="Dihydroxy-acid/6-phosphogluconate dehydratase C-terminal" evidence="15">
    <location>
        <begin position="981"/>
        <end position="1174"/>
    </location>
</feature>
<dbReference type="GO" id="GO:0051536">
    <property type="term" value="F:iron-sulfur cluster binding"/>
    <property type="evidence" value="ECO:0007669"/>
    <property type="project" value="UniProtKB-KW"/>
</dbReference>
<name>A0A284QLY0_ARMOS</name>
<dbReference type="Pfam" id="PF00920">
    <property type="entry name" value="ILVD_EDD_N"/>
    <property type="match status" value="2"/>
</dbReference>
<keyword evidence="5" id="KW-0456">Lyase</keyword>
<sequence>MSFQSLISGSECAAPANPLNQVLKHTDGDRSLQQDRLAGPSTSRLQFLPTTSAPAASEQDLALARQFFEANGAGPALRPAFSVPGPALAGPAAPEFNEAWVAEQQARMRHFETQKAQNPWATEFGSSKFLPQGPSAPQSVAGPQDFQQNSSYAPSMGMYSPQMTGMYGMGMGMNMNMYQGPNASYVVDQGKGKARSRDADFDAAFEQAASLVPTQATEARIVEVEDVSDLNEALEQAHLEPTQVEPGNDFRKVWDHLQNSDLPPPKEDLAKWEAEFNQLMNSQREDDLDYDFSKVIENTWQQGVDNDRQENVGPEPIKFDSEGIPILGDYIFEPNNKYLTSTSTSSPLAEAKALLERNGSLSEAALLLEAAVQKGDLGEGGYETWILLGETRNMDEREEAGMRALTEGVKRAEAVGAAGAGMLSLAISFTNESYERAAHTMLLRWITARYPSHHVPQDTFRATQHTAWDANSRITEVFLDLARTQHNQGAMEAEVQIALGVLFYSTNDYDRAKDCFQSALSLRPQDYLLWNRLGSSLSNGNKPEEALGAYREALQLRPTYTRAIYNVGVACLNIGAHKEAAEHFLSALSMQEQSAGETSDQLWFTLRRALMTAQTLRTGPKLGRALSLSAERVSISSVVIHTIPKSSTGEVKINRTSCALTQDKARGGAQAMLYAIGLTEDDMNKPQIGISSVWWEGNPCNSHLLNLANHVKAGCQDEGLVGLMFNTIGVSDGITMGTDGMRYSPTVIVYGGTIQAGTRHVDCPSMGYKKGGTVNISDAFESYGAFSVGQISDEERFDVVRHACPGAGACGGMYTANTMSSALEVLGMSLPYSSSTPAVYPEKVQECAKAAKYLKKLLEHDIKPRDILTRQSFLNAIVMVNILGGSTNSVLHFLAMARAADIELTVDDFQAISDKTPYIADLKPSGKYYMEDVHRVGGIPAILKYLLNHTDLIDGSQLTVTGKTLAQNLEDIEELSFDNQDVIKKLDDPIKKTGHLTILRGNLAPGTAVAKLTGKEGLRFEGTAKCFDRRVPWFFPALEAGEIKPGTVLIFRYQGPKGAPGMPEMLGPTAALAGAGLSTSTALITDGRFSGASRGFIIGHAVPEARLGGPIALVKDGDKIVIDAEKRTIDWLVGEEEQERRKKEWDASDKKELNVKRGILFRYARDVAPANVGAYCD</sequence>
<keyword evidence="2" id="KW-0479">Metal-binding</keyword>
<dbReference type="PROSITE" id="PS50005">
    <property type="entry name" value="TPR"/>
    <property type="match status" value="3"/>
</dbReference>
<dbReference type="InterPro" id="IPR019734">
    <property type="entry name" value="TPR_rpt"/>
</dbReference>
<evidence type="ECO:0000313" key="17">
    <source>
        <dbReference type="Proteomes" id="UP000219338"/>
    </source>
</evidence>
<comment type="pathway">
    <text evidence="8">Amino-acid biosynthesis; L-isoleucine biosynthesis; L-isoleucine from 2-oxobutanoate: step 3/4.</text>
</comment>
<feature type="repeat" description="TPR" evidence="12">
    <location>
        <begin position="493"/>
        <end position="526"/>
    </location>
</feature>
<dbReference type="GO" id="GO:0005739">
    <property type="term" value="C:mitochondrion"/>
    <property type="evidence" value="ECO:0007669"/>
    <property type="project" value="TreeGrafter"/>
</dbReference>
<dbReference type="GO" id="GO:0046872">
    <property type="term" value="F:metal ion binding"/>
    <property type="evidence" value="ECO:0007669"/>
    <property type="project" value="UniProtKB-KW"/>
</dbReference>
<dbReference type="PROSITE" id="PS50293">
    <property type="entry name" value="TPR_REGION"/>
    <property type="match status" value="1"/>
</dbReference>
<evidence type="ECO:0000256" key="12">
    <source>
        <dbReference type="PROSITE-ProRule" id="PRU00339"/>
    </source>
</evidence>
<dbReference type="InterPro" id="IPR042096">
    <property type="entry name" value="Dihydro-acid_dehy_C"/>
</dbReference>
<evidence type="ECO:0000256" key="10">
    <source>
        <dbReference type="ARBA" id="ARBA00034078"/>
    </source>
</evidence>
<dbReference type="GO" id="GO:0004160">
    <property type="term" value="F:dihydroxy-acid dehydratase activity"/>
    <property type="evidence" value="ECO:0007669"/>
    <property type="project" value="UniProtKB-EC"/>
</dbReference>
<dbReference type="Proteomes" id="UP000219338">
    <property type="component" value="Unassembled WGS sequence"/>
</dbReference>
<dbReference type="PANTHER" id="PTHR21000">
    <property type="entry name" value="DIHYDROXY-ACID DEHYDRATASE DAD"/>
    <property type="match status" value="1"/>
</dbReference>
<evidence type="ECO:0000256" key="13">
    <source>
        <dbReference type="SAM" id="MobiDB-lite"/>
    </source>
</evidence>
<dbReference type="InterPro" id="IPR020558">
    <property type="entry name" value="DiOHA_6PGluconate_deHydtase_CS"/>
</dbReference>
<keyword evidence="12" id="KW-0802">TPR repeat</keyword>
<comment type="catalytic activity">
    <reaction evidence="6">
        <text>(2R)-2,3-dihydroxy-3-methylbutanoate = 3-methyl-2-oxobutanoate + H2O</text>
        <dbReference type="Rhea" id="RHEA:24809"/>
        <dbReference type="ChEBI" id="CHEBI:11851"/>
        <dbReference type="ChEBI" id="CHEBI:15377"/>
        <dbReference type="ChEBI" id="CHEBI:49072"/>
        <dbReference type="EC" id="4.2.1.9"/>
    </reaction>
    <physiologicalReaction direction="left-to-right" evidence="6">
        <dbReference type="Rhea" id="RHEA:24810"/>
    </physiologicalReaction>
</comment>
<dbReference type="Pfam" id="PF24877">
    <property type="entry name" value="ILV_EDD_C"/>
    <property type="match status" value="1"/>
</dbReference>
<keyword evidence="4" id="KW-0411">Iron-sulfur</keyword>
<comment type="pathway">
    <text evidence="7">Amino-acid biosynthesis; L-valine biosynthesis; L-valine from pyruvate: step 3/4.</text>
</comment>
<evidence type="ECO:0000313" key="16">
    <source>
        <dbReference type="EMBL" id="SJK97462.1"/>
    </source>
</evidence>
<dbReference type="InterPro" id="IPR050165">
    <property type="entry name" value="DHAD_IlvD/Edd"/>
</dbReference>
<dbReference type="OrthoDB" id="10006023at2759"/>
<feature type="repeat" description="TPR" evidence="12">
    <location>
        <begin position="527"/>
        <end position="560"/>
    </location>
</feature>
<feature type="region of interest" description="Disordered" evidence="13">
    <location>
        <begin position="125"/>
        <end position="146"/>
    </location>
</feature>
<dbReference type="PROSITE" id="PS00887">
    <property type="entry name" value="ILVD_EDD_2"/>
    <property type="match status" value="1"/>
</dbReference>
<dbReference type="SUPFAM" id="SSF52016">
    <property type="entry name" value="LeuD/IlvD-like"/>
    <property type="match status" value="1"/>
</dbReference>
<dbReference type="EC" id="4.2.1.9" evidence="9"/>
<dbReference type="Gene3D" id="1.25.40.10">
    <property type="entry name" value="Tetratricopeptide repeat domain"/>
    <property type="match status" value="1"/>
</dbReference>
<proteinExistence type="inferred from homology"/>
<dbReference type="Gene3D" id="3.50.30.80">
    <property type="entry name" value="IlvD/EDD C-terminal domain-like"/>
    <property type="match status" value="1"/>
</dbReference>
<comment type="similarity">
    <text evidence="1">Belongs to the IlvD/Edd family.</text>
</comment>
<dbReference type="InterPro" id="IPR056740">
    <property type="entry name" value="ILV_EDD_C"/>
</dbReference>
<dbReference type="GO" id="GO:0009082">
    <property type="term" value="P:branched-chain amino acid biosynthetic process"/>
    <property type="evidence" value="ECO:0007669"/>
    <property type="project" value="TreeGrafter"/>
</dbReference>
<evidence type="ECO:0000259" key="14">
    <source>
        <dbReference type="Pfam" id="PF00920"/>
    </source>
</evidence>
<feature type="repeat" description="TPR" evidence="12">
    <location>
        <begin position="561"/>
        <end position="594"/>
    </location>
</feature>
<dbReference type="PANTHER" id="PTHR21000:SF5">
    <property type="entry name" value="DIHYDROXY-ACID DEHYDRATASE, MITOCHONDRIAL"/>
    <property type="match status" value="1"/>
</dbReference>
<evidence type="ECO:0000256" key="3">
    <source>
        <dbReference type="ARBA" id="ARBA00023004"/>
    </source>
</evidence>
<dbReference type="SUPFAM" id="SSF143975">
    <property type="entry name" value="IlvD/EDD N-terminal domain-like"/>
    <property type="match status" value="1"/>
</dbReference>
<evidence type="ECO:0000259" key="15">
    <source>
        <dbReference type="Pfam" id="PF24877"/>
    </source>
</evidence>
<dbReference type="EMBL" id="FUEG01000001">
    <property type="protein sequence ID" value="SJK97462.1"/>
    <property type="molecule type" value="Genomic_DNA"/>
</dbReference>
<protein>
    <recommendedName>
        <fullName evidence="9">dihydroxy-acid dehydratase</fullName>
        <ecNumber evidence="9">4.2.1.9</ecNumber>
    </recommendedName>
</protein>
<dbReference type="AlphaFoldDB" id="A0A284QLY0"/>
<dbReference type="InterPro" id="IPR011990">
    <property type="entry name" value="TPR-like_helical_dom_sf"/>
</dbReference>
<dbReference type="STRING" id="47428.A0A284QLY0"/>
<dbReference type="Pfam" id="PF13432">
    <property type="entry name" value="TPR_16"/>
    <property type="match status" value="1"/>
</dbReference>
<dbReference type="FunFam" id="3.50.30.80:FF:000001">
    <property type="entry name" value="Dihydroxy-acid dehydratase"/>
    <property type="match status" value="1"/>
</dbReference>
<evidence type="ECO:0000256" key="4">
    <source>
        <dbReference type="ARBA" id="ARBA00023014"/>
    </source>
</evidence>
<evidence type="ECO:0000256" key="7">
    <source>
        <dbReference type="ARBA" id="ARBA00029436"/>
    </source>
</evidence>
<evidence type="ECO:0000256" key="11">
    <source>
        <dbReference type="ARBA" id="ARBA00052865"/>
    </source>
</evidence>
<dbReference type="SMART" id="SM00028">
    <property type="entry name" value="TPR"/>
    <property type="match status" value="3"/>
</dbReference>
<dbReference type="SUPFAM" id="SSF48452">
    <property type="entry name" value="TPR-like"/>
    <property type="match status" value="1"/>
</dbReference>
<dbReference type="InterPro" id="IPR037237">
    <property type="entry name" value="IlvD/EDD_N"/>
</dbReference>
<dbReference type="OMA" id="SAWHSHD"/>
<evidence type="ECO:0000256" key="6">
    <source>
        <dbReference type="ARBA" id="ARBA00029304"/>
    </source>
</evidence>
<dbReference type="InterPro" id="IPR000581">
    <property type="entry name" value="ILV_EDD_N"/>
</dbReference>
<evidence type="ECO:0000256" key="5">
    <source>
        <dbReference type="ARBA" id="ARBA00023239"/>
    </source>
</evidence>
<reference evidence="17" key="1">
    <citation type="journal article" date="2017" name="Nat. Ecol. Evol.">
        <title>Genome expansion and lineage-specific genetic innovations in the forest pathogenic fungi Armillaria.</title>
        <authorList>
            <person name="Sipos G."/>
            <person name="Prasanna A.N."/>
            <person name="Walter M.C."/>
            <person name="O'Connor E."/>
            <person name="Balint B."/>
            <person name="Krizsan K."/>
            <person name="Kiss B."/>
            <person name="Hess J."/>
            <person name="Varga T."/>
            <person name="Slot J."/>
            <person name="Riley R."/>
            <person name="Boka B."/>
            <person name="Rigling D."/>
            <person name="Barry K."/>
            <person name="Lee J."/>
            <person name="Mihaltcheva S."/>
            <person name="LaButti K."/>
            <person name="Lipzen A."/>
            <person name="Waldron R."/>
            <person name="Moloney N.M."/>
            <person name="Sperisen C."/>
            <person name="Kredics L."/>
            <person name="Vagvoelgyi C."/>
            <person name="Patrignani A."/>
            <person name="Fitzpatrick D."/>
            <person name="Nagy I."/>
            <person name="Doyle S."/>
            <person name="Anderson J.B."/>
            <person name="Grigoriev I.V."/>
            <person name="Gueldener U."/>
            <person name="Muensterkoetter M."/>
            <person name="Nagy L.G."/>
        </authorList>
    </citation>
    <scope>NUCLEOTIDE SEQUENCE [LARGE SCALE GENOMIC DNA]</scope>
    <source>
        <strain evidence="17">C18/9</strain>
    </source>
</reference>
<feature type="domain" description="Dihydroxy-acid/6-phosphogluconate dehydratase N-terminal" evidence="14">
    <location>
        <begin position="685"/>
        <end position="744"/>
    </location>
</feature>
<keyword evidence="17" id="KW-1185">Reference proteome</keyword>
<evidence type="ECO:0000256" key="8">
    <source>
        <dbReference type="ARBA" id="ARBA00029437"/>
    </source>
</evidence>
<comment type="catalytic activity">
    <reaction evidence="11">
        <text>(2R,3R)-2,3-dihydroxy-3-methylpentanoate = (S)-3-methyl-2-oxopentanoate + H2O</text>
        <dbReference type="Rhea" id="RHEA:27694"/>
        <dbReference type="ChEBI" id="CHEBI:15377"/>
        <dbReference type="ChEBI" id="CHEBI:35146"/>
        <dbReference type="ChEBI" id="CHEBI:49258"/>
        <dbReference type="EC" id="4.2.1.9"/>
    </reaction>
    <physiologicalReaction direction="left-to-right" evidence="11">
        <dbReference type="Rhea" id="RHEA:27695"/>
    </physiologicalReaction>
</comment>
<evidence type="ECO:0000256" key="9">
    <source>
        <dbReference type="ARBA" id="ARBA00029490"/>
    </source>
</evidence>
<evidence type="ECO:0000256" key="2">
    <source>
        <dbReference type="ARBA" id="ARBA00022723"/>
    </source>
</evidence>
<evidence type="ECO:0000256" key="1">
    <source>
        <dbReference type="ARBA" id="ARBA00006486"/>
    </source>
</evidence>
<feature type="domain" description="Dihydroxy-acid/6-phosphogluconate dehydratase N-terminal" evidence="14">
    <location>
        <begin position="745"/>
        <end position="968"/>
    </location>
</feature>
<accession>A0A284QLY0</accession>
<gene>
    <name evidence="16" type="ORF">ARMOST_00714</name>
</gene>
<organism evidence="16 17">
    <name type="scientific">Armillaria ostoyae</name>
    <name type="common">Armillaria root rot fungus</name>
    <dbReference type="NCBI Taxonomy" id="47428"/>
    <lineage>
        <taxon>Eukaryota</taxon>
        <taxon>Fungi</taxon>
        <taxon>Dikarya</taxon>
        <taxon>Basidiomycota</taxon>
        <taxon>Agaricomycotina</taxon>
        <taxon>Agaricomycetes</taxon>
        <taxon>Agaricomycetidae</taxon>
        <taxon>Agaricales</taxon>
        <taxon>Marasmiineae</taxon>
        <taxon>Physalacriaceae</taxon>
        <taxon>Armillaria</taxon>
    </lineage>
</organism>
<keyword evidence="3" id="KW-0408">Iron</keyword>
<comment type="cofactor">
    <cofactor evidence="10">
        <name>[2Fe-2S] cluster</name>
        <dbReference type="ChEBI" id="CHEBI:190135"/>
    </cofactor>
</comment>